<comment type="caution">
    <text evidence="2">The sequence shown here is derived from an EMBL/GenBank/DDBJ whole genome shotgun (WGS) entry which is preliminary data.</text>
</comment>
<gene>
    <name evidence="2" type="ORF">QE412_003070</name>
</gene>
<dbReference type="Gene3D" id="3.40.50.1820">
    <property type="entry name" value="alpha/beta hydrolase"/>
    <property type="match status" value="1"/>
</dbReference>
<evidence type="ECO:0000313" key="3">
    <source>
        <dbReference type="Proteomes" id="UP001226691"/>
    </source>
</evidence>
<keyword evidence="3" id="KW-1185">Reference proteome</keyword>
<dbReference type="InterPro" id="IPR000073">
    <property type="entry name" value="AB_hydrolase_1"/>
</dbReference>
<dbReference type="EMBL" id="JAUTBF010000001">
    <property type="protein sequence ID" value="MDQ1124497.1"/>
    <property type="molecule type" value="Genomic_DNA"/>
</dbReference>
<protein>
    <submittedName>
        <fullName evidence="2">2-(Acetamidomethylene)succinate hydrolase</fullName>
        <ecNumber evidence="2">3.5.1.29</ecNumber>
    </submittedName>
</protein>
<proteinExistence type="predicted"/>
<dbReference type="RefSeq" id="WP_307485760.1">
    <property type="nucleotide sequence ID" value="NZ_JAUTBF010000001.1"/>
</dbReference>
<dbReference type="InterPro" id="IPR029058">
    <property type="entry name" value="AB_hydrolase_fold"/>
</dbReference>
<name>A0ABU0TXV2_MICTR</name>
<sequence>MTGVSRRTGGTVPIAYDVAGTGPAVVLLHGTSASHAVWDPVVDVLRTSATAIALDQRGHGRSAKPPVGYAADDFAADVVHVLDDLSLERAVVVGHSLGARNAWVAAARYPDRIAAAVCVDYTPFVAPAVLNDLRDRVAAGHRAFADIDEVEEYLAARYVRLPPDAVARRARAGYRRDADGRWWPLADPSAMSHLIDGFGREWAEEFEAAAVPMVHVRGVDSRIVDHDAWDRARRLRPRDRWIVVDGADHYVPEECPDLVAAETLDLLNAVLPSSI</sequence>
<dbReference type="PANTHER" id="PTHR43798">
    <property type="entry name" value="MONOACYLGLYCEROL LIPASE"/>
    <property type="match status" value="1"/>
</dbReference>
<dbReference type="Proteomes" id="UP001226691">
    <property type="component" value="Unassembled WGS sequence"/>
</dbReference>
<feature type="domain" description="AB hydrolase-1" evidence="1">
    <location>
        <begin position="23"/>
        <end position="253"/>
    </location>
</feature>
<reference evidence="2 3" key="1">
    <citation type="submission" date="2023-07" db="EMBL/GenBank/DDBJ databases">
        <title>Functional and genomic diversity of the sorghum phyllosphere microbiome.</title>
        <authorList>
            <person name="Shade A."/>
        </authorList>
    </citation>
    <scope>NUCLEOTIDE SEQUENCE [LARGE SCALE GENOMIC DNA]</scope>
    <source>
        <strain evidence="2 3">SORGH_AS_1207</strain>
    </source>
</reference>
<evidence type="ECO:0000259" key="1">
    <source>
        <dbReference type="Pfam" id="PF00561"/>
    </source>
</evidence>
<dbReference type="InterPro" id="IPR050266">
    <property type="entry name" value="AB_hydrolase_sf"/>
</dbReference>
<accession>A0ABU0TXV2</accession>
<dbReference type="SUPFAM" id="SSF53474">
    <property type="entry name" value="alpha/beta-Hydrolases"/>
    <property type="match status" value="1"/>
</dbReference>
<dbReference type="Pfam" id="PF00561">
    <property type="entry name" value="Abhydrolase_1"/>
    <property type="match status" value="1"/>
</dbReference>
<dbReference type="GO" id="GO:0047411">
    <property type="term" value="F:2-(acetamidomethylene)succinate hydrolase activity"/>
    <property type="evidence" value="ECO:0007669"/>
    <property type="project" value="UniProtKB-EC"/>
</dbReference>
<evidence type="ECO:0000313" key="2">
    <source>
        <dbReference type="EMBL" id="MDQ1124497.1"/>
    </source>
</evidence>
<dbReference type="EC" id="3.5.1.29" evidence="2"/>
<organism evidence="2 3">
    <name type="scientific">Microbacterium trichothecenolyticum</name>
    <name type="common">Aureobacterium trichothecenolyticum</name>
    <dbReference type="NCBI Taxonomy" id="69370"/>
    <lineage>
        <taxon>Bacteria</taxon>
        <taxon>Bacillati</taxon>
        <taxon>Actinomycetota</taxon>
        <taxon>Actinomycetes</taxon>
        <taxon>Micrococcales</taxon>
        <taxon>Microbacteriaceae</taxon>
        <taxon>Microbacterium</taxon>
    </lineage>
</organism>
<dbReference type="PANTHER" id="PTHR43798:SF33">
    <property type="entry name" value="HYDROLASE, PUTATIVE (AFU_ORTHOLOGUE AFUA_2G14860)-RELATED"/>
    <property type="match status" value="1"/>
</dbReference>
<keyword evidence="2" id="KW-0378">Hydrolase</keyword>